<keyword evidence="3" id="KW-1185">Reference proteome</keyword>
<dbReference type="Proteomes" id="UP000215002">
    <property type="component" value="Chromosome"/>
</dbReference>
<evidence type="ECO:0000313" key="3">
    <source>
        <dbReference type="Proteomes" id="UP000215002"/>
    </source>
</evidence>
<evidence type="ECO:0000259" key="1">
    <source>
        <dbReference type="Pfam" id="PF00561"/>
    </source>
</evidence>
<accession>A0A223NWB2</accession>
<organism evidence="2 3">
    <name type="scientific">Mucilaginibacter xinganensis</name>
    <dbReference type="NCBI Taxonomy" id="1234841"/>
    <lineage>
        <taxon>Bacteria</taxon>
        <taxon>Pseudomonadati</taxon>
        <taxon>Bacteroidota</taxon>
        <taxon>Sphingobacteriia</taxon>
        <taxon>Sphingobacteriales</taxon>
        <taxon>Sphingobacteriaceae</taxon>
        <taxon>Mucilaginibacter</taxon>
    </lineage>
</organism>
<reference evidence="2 3" key="1">
    <citation type="submission" date="2017-08" db="EMBL/GenBank/DDBJ databases">
        <title>Complete genome sequence of Mucilaginibacter sp. strain BJC16-A31.</title>
        <authorList>
            <consortium name="Henan University of Science and Technology"/>
            <person name="You X."/>
        </authorList>
    </citation>
    <scope>NUCLEOTIDE SEQUENCE [LARGE SCALE GENOMIC DNA]</scope>
    <source>
        <strain evidence="2 3">BJC16-A31</strain>
    </source>
</reference>
<protein>
    <recommendedName>
        <fullName evidence="1">AB hydrolase-1 domain-containing protein</fullName>
    </recommendedName>
</protein>
<dbReference type="EMBL" id="CP022743">
    <property type="protein sequence ID" value="ASU34179.1"/>
    <property type="molecule type" value="Genomic_DNA"/>
</dbReference>
<dbReference type="Pfam" id="PF00561">
    <property type="entry name" value="Abhydrolase_1"/>
    <property type="match status" value="1"/>
</dbReference>
<dbReference type="InterPro" id="IPR000073">
    <property type="entry name" value="AB_hydrolase_1"/>
</dbReference>
<feature type="domain" description="AB hydrolase-1" evidence="1">
    <location>
        <begin position="21"/>
        <end position="248"/>
    </location>
</feature>
<gene>
    <name evidence="2" type="ORF">MuYL_2290</name>
</gene>
<dbReference type="RefSeq" id="WP_094570562.1">
    <property type="nucleotide sequence ID" value="NZ_CP022743.1"/>
</dbReference>
<sequence>MPVILANNVKIYYKLTGQGDPILLVHGHPFDHTMWAPQIASFSTLYQVITPDLRGYGKSGLPKLTRFEDYATDLLALMEALEVDRFHLAGLSQGGQIIMEIFRQAPKRIKSLIFADTFAGMDTPEVKQGRYDTADRLEKEGMDSYSNEVIYKMLKPEHVSSQPEAAAHVLKMMKASSPKGAATALRARAERIDYLKVVLPTINIPTLVIVGRQDEFTPVAKAEELQQNLQNCKLVVIEDAGHLPNLEQPNAFNAAVLDFLKGISNSGSF</sequence>
<dbReference type="SUPFAM" id="SSF53474">
    <property type="entry name" value="alpha/beta-Hydrolases"/>
    <property type="match status" value="1"/>
</dbReference>
<dbReference type="InterPro" id="IPR029058">
    <property type="entry name" value="AB_hydrolase_fold"/>
</dbReference>
<dbReference type="KEGG" id="muc:MuYL_2290"/>
<dbReference type="PRINTS" id="PR00111">
    <property type="entry name" value="ABHYDROLASE"/>
</dbReference>
<dbReference type="OrthoDB" id="9780932at2"/>
<dbReference type="Gene3D" id="3.40.50.1820">
    <property type="entry name" value="alpha/beta hydrolase"/>
    <property type="match status" value="1"/>
</dbReference>
<dbReference type="PANTHER" id="PTHR43798">
    <property type="entry name" value="MONOACYLGLYCEROL LIPASE"/>
    <property type="match status" value="1"/>
</dbReference>
<evidence type="ECO:0000313" key="2">
    <source>
        <dbReference type="EMBL" id="ASU34179.1"/>
    </source>
</evidence>
<proteinExistence type="predicted"/>
<name>A0A223NWB2_9SPHI</name>
<dbReference type="InterPro" id="IPR050266">
    <property type="entry name" value="AB_hydrolase_sf"/>
</dbReference>
<dbReference type="AlphaFoldDB" id="A0A223NWB2"/>